<comment type="caution">
    <text evidence="1">The sequence shown here is derived from an EMBL/GenBank/DDBJ whole genome shotgun (WGS) entry which is preliminary data.</text>
</comment>
<dbReference type="OrthoDB" id="6954111at2"/>
<proteinExistence type="predicted"/>
<dbReference type="EMBL" id="LFQK01000034">
    <property type="protein sequence ID" value="KNH24436.1"/>
    <property type="molecule type" value="Genomic_DNA"/>
</dbReference>
<accession>A0A0L1M7M7</accession>
<dbReference type="Proteomes" id="UP000036955">
    <property type="component" value="Unassembled WGS sequence"/>
</dbReference>
<dbReference type="PATRIC" id="fig|317.197.peg.3460"/>
<dbReference type="AlphaFoldDB" id="A0A0L1M7M7"/>
<evidence type="ECO:0000313" key="2">
    <source>
        <dbReference type="Proteomes" id="UP000036955"/>
    </source>
</evidence>
<reference evidence="1 2" key="1">
    <citation type="submission" date="2015-06" db="EMBL/GenBank/DDBJ databases">
        <authorList>
            <person name="Hoefler B.C."/>
            <person name="Straight P.D."/>
        </authorList>
    </citation>
    <scope>NUCLEOTIDE SEQUENCE [LARGE SCALE GENOMIC DNA]</scope>
    <source>
        <strain evidence="1 2">Riq4</strain>
    </source>
</reference>
<protein>
    <submittedName>
        <fullName evidence="1">Uncharacterized protein</fullName>
    </submittedName>
</protein>
<gene>
    <name evidence="1" type="ORF">ACS77_19900</name>
</gene>
<organism evidence="1 2">
    <name type="scientific">Pseudomonas syringae</name>
    <dbReference type="NCBI Taxonomy" id="317"/>
    <lineage>
        <taxon>Bacteria</taxon>
        <taxon>Pseudomonadati</taxon>
        <taxon>Pseudomonadota</taxon>
        <taxon>Gammaproteobacteria</taxon>
        <taxon>Pseudomonadales</taxon>
        <taxon>Pseudomonadaceae</taxon>
        <taxon>Pseudomonas</taxon>
    </lineage>
</organism>
<evidence type="ECO:0000313" key="1">
    <source>
        <dbReference type="EMBL" id="KNH24436.1"/>
    </source>
</evidence>
<name>A0A0L1M7M7_PSESX</name>
<sequence>MTALIKTSQSKILDKDISILDGRISIPKKYLRERAFLESTSILVVSGSLIEGIGTIHSDIDCIILCDQRPKANNIKNSEHALVTDINYHYITQDEEVHNTTDFYGDTSIHIDADYITFSELEGIIAKISKAFEAITYDQHFLYGPVLSNTENNVIHRSLIGYALENEEKFNQLRSEIPLEKHIYVAHREKLPVFYAFQDVQGCWQSGNLWMGCEIARDMMLKTTMSFTYLTGTTNKHYKWVYSNMFRVNGFDEIKNKFFVLARQGAVTEAECRSYIQETLKYMDLVFLAIEGLLKKSKIYPSTQKSLSALDKEFNKRKQTKHKISMCEYYFRKKYFAAEGTPSLISLLKEWD</sequence>